<dbReference type="GeneID" id="77677278"/>
<dbReference type="PROSITE" id="PS50196">
    <property type="entry name" value="RANBD1"/>
    <property type="match status" value="1"/>
</dbReference>
<dbReference type="GO" id="GO:0005096">
    <property type="term" value="F:GTPase activator activity"/>
    <property type="evidence" value="ECO:0007669"/>
    <property type="project" value="TreeGrafter"/>
</dbReference>
<feature type="compositionally biased region" description="Basic and acidic residues" evidence="1">
    <location>
        <begin position="1"/>
        <end position="12"/>
    </location>
</feature>
<dbReference type="HOGENOM" id="CLU_096168_0_0_1"/>
<dbReference type="Proteomes" id="UP000054524">
    <property type="component" value="Unassembled WGS sequence"/>
</dbReference>
<dbReference type="EMBL" id="AKIJ01000005">
    <property type="protein sequence ID" value="KFG25527.1"/>
    <property type="molecule type" value="Genomic_DNA"/>
</dbReference>
<evidence type="ECO:0000313" key="3">
    <source>
        <dbReference type="EMBL" id="KFG25527.1"/>
    </source>
</evidence>
<dbReference type="Gene3D" id="2.30.29.30">
    <property type="entry name" value="Pleckstrin-homology domain (PH domain)/Phosphotyrosine-binding domain (PTB)"/>
    <property type="match status" value="1"/>
</dbReference>
<dbReference type="GO" id="GO:0005643">
    <property type="term" value="C:nuclear pore"/>
    <property type="evidence" value="ECO:0007669"/>
    <property type="project" value="TreeGrafter"/>
</dbReference>
<dbReference type="GO" id="GO:0005737">
    <property type="term" value="C:cytoplasm"/>
    <property type="evidence" value="ECO:0007669"/>
    <property type="project" value="TreeGrafter"/>
</dbReference>
<evidence type="ECO:0000256" key="1">
    <source>
        <dbReference type="SAM" id="MobiDB-lite"/>
    </source>
</evidence>
<feature type="region of interest" description="Disordered" evidence="1">
    <location>
        <begin position="149"/>
        <end position="211"/>
    </location>
</feature>
<dbReference type="SUPFAM" id="SSF50729">
    <property type="entry name" value="PH domain-like"/>
    <property type="match status" value="1"/>
</dbReference>
<dbReference type="InterPro" id="IPR000156">
    <property type="entry name" value="Ran_bind_dom"/>
</dbReference>
<protein>
    <recommendedName>
        <fullName evidence="2">RanBD1 domain-containing protein</fullName>
    </recommendedName>
</protein>
<dbReference type="SMART" id="SM00160">
    <property type="entry name" value="RanBD"/>
    <property type="match status" value="1"/>
</dbReference>
<proteinExistence type="predicted"/>
<dbReference type="InterPro" id="IPR011993">
    <property type="entry name" value="PH-like_dom_sf"/>
</dbReference>
<accession>A0A086J059</accession>
<dbReference type="Pfam" id="PF00638">
    <property type="entry name" value="Ran_BP1"/>
    <property type="match status" value="1"/>
</dbReference>
<evidence type="ECO:0000313" key="4">
    <source>
        <dbReference type="Proteomes" id="UP000054524"/>
    </source>
</evidence>
<dbReference type="InterPro" id="IPR045255">
    <property type="entry name" value="RanBP1-like"/>
</dbReference>
<dbReference type="CDD" id="cd00835">
    <property type="entry name" value="RanBD_family"/>
    <property type="match status" value="1"/>
</dbReference>
<feature type="region of interest" description="Disordered" evidence="1">
    <location>
        <begin position="1"/>
        <end position="25"/>
    </location>
</feature>
<feature type="domain" description="RanBD1" evidence="2">
    <location>
        <begin position="14"/>
        <end position="156"/>
    </location>
</feature>
<name>A0A086J059_NEMA1</name>
<keyword evidence="4" id="KW-1185">Reference proteome</keyword>
<dbReference type="RefSeq" id="XP_052904082.1">
    <property type="nucleotide sequence ID" value="XM_053049911.1"/>
</dbReference>
<organism evidence="3 4">
    <name type="scientific">Nematocida ausubeli (strain ATCC PRA-371 / ERTm2)</name>
    <name type="common">Nematode killer fungus</name>
    <dbReference type="NCBI Taxonomy" id="1913371"/>
    <lineage>
        <taxon>Eukaryota</taxon>
        <taxon>Fungi</taxon>
        <taxon>Fungi incertae sedis</taxon>
        <taxon>Microsporidia</taxon>
        <taxon>Nematocida</taxon>
    </lineage>
</organism>
<comment type="caution">
    <text evidence="3">The sequence shown here is derived from an EMBL/GenBank/DDBJ whole genome shotgun (WGS) entry which is preliminary data.</text>
</comment>
<dbReference type="PANTHER" id="PTHR23138">
    <property type="entry name" value="RAN BINDING PROTEIN"/>
    <property type="match status" value="1"/>
</dbReference>
<gene>
    <name evidence="3" type="ORF">NESG_02305</name>
</gene>
<reference evidence="3 4" key="1">
    <citation type="journal article" date="2014" name="Genome Announc.">
        <title>Genome Sequence of the Microsporidian Species Nematocida sp1 Strain ERTm6 (ATCC PRA-372).</title>
        <authorList>
            <person name="Bakowski M.A."/>
            <person name="Priest M."/>
            <person name="Young S."/>
            <person name="Cuomo C.A."/>
            <person name="Troemel E.R."/>
        </authorList>
    </citation>
    <scope>NUCLEOTIDE SEQUENCE [LARGE SCALE GENOMIC DNA]</scope>
    <source>
        <strain evidence="3 4">ERTm6</strain>
    </source>
</reference>
<dbReference type="AlphaFoldDB" id="A0A086J059"/>
<evidence type="ECO:0000259" key="2">
    <source>
        <dbReference type="PROSITE" id="PS50196"/>
    </source>
</evidence>
<dbReference type="PANTHER" id="PTHR23138:SF87">
    <property type="entry name" value="E3 SUMO-PROTEIN LIGASE RANBP2"/>
    <property type="match status" value="1"/>
</dbReference>
<sequence>MEAKEHKEEIHAQDPIPETEEEQIRRRREEYTKLSEKDDIIFSASAILYRFQIETKSWVGRGKGKLRVSLEPTSKKYRITQIREKVFKLGCNHYIEKETVLTKYSLAEHSWMWTTFGDDCGDGLDKTQKLLTRFTTAEDAEKFFAAVEKGRAQAEKPKEEREGPAEKKAEHTEEAKEDKEESQDGDKPSKPETKAQDDAPKAEEKEDAKKD</sequence>